<dbReference type="AlphaFoldDB" id="A0A285IA89"/>
<protein>
    <submittedName>
        <fullName evidence="1">Uncharacterized protein</fullName>
    </submittedName>
</protein>
<name>A0A285IA89_9FIRM</name>
<gene>
    <name evidence="1" type="ORF">SAMN06265827_1367</name>
</gene>
<proteinExistence type="predicted"/>
<reference evidence="2" key="1">
    <citation type="submission" date="2017-09" db="EMBL/GenBank/DDBJ databases">
        <authorList>
            <person name="Varghese N."/>
            <person name="Submissions S."/>
        </authorList>
    </citation>
    <scope>NUCLEOTIDE SEQUENCE [LARGE SCALE GENOMIC DNA]</scope>
    <source>
        <strain evidence="2">MSL47</strain>
    </source>
</reference>
<accession>A0A285IA89</accession>
<evidence type="ECO:0000313" key="1">
    <source>
        <dbReference type="EMBL" id="SNY44878.1"/>
    </source>
</evidence>
<dbReference type="RefSeq" id="WP_097019332.1">
    <property type="nucleotide sequence ID" value="NZ_OBDZ01000036.1"/>
</dbReference>
<dbReference type="EMBL" id="OBDZ01000036">
    <property type="protein sequence ID" value="SNY44878.1"/>
    <property type="molecule type" value="Genomic_DNA"/>
</dbReference>
<keyword evidence="2" id="KW-1185">Reference proteome</keyword>
<evidence type="ECO:0000313" key="2">
    <source>
        <dbReference type="Proteomes" id="UP000219573"/>
    </source>
</evidence>
<sequence length="1040" mass="122987">MTESSIGLIRENIKAKFDEMEEQNLDFISEFIRNNGQYQKFDNYVVFRLFNAVSEREEVFIGNVLFNDYISKLLLRLYEEKKKDDGKIELVYNDLENFYYIVKQDDIEKFSLEELEKDFKDYFAENLEELFFADEDLERGIYGKIDNLLLCQGYNYLSLPLTILPKFLEEEFKKNMIEKGKANYTIEDNFKLFTQYFNVSTMNYENQSLQSFISKLLINNEITDIELFKDVVEFNYDTDFKFDLLVKVISYNNKIKAKDKKVIKNYLNDKLDFKEMKDKLIEVDLNNCIINFIKQVKEENNFVSIVELFIKISSNQKLISQLKKLKNKFDLLEVNELTKKPKGEYSKYIKYYFETERYSIELLNFLQRFVDSLKKSDKKEELIIEIMNSVANCWEIVKELNETKEFLDYFAINISDMENFFKEFFKQNSIYKVIFNDYLEIKSSVPESIKEKLLDSIKSCKIAEKVTLLIDIERESYSKIIFPQLTQSIALNKNNSKNKCFICFKKSTHIIARNVITGFESFKFVNQEATIENHKKICVSCGIYLWLKLKYLGSYYSGNVFPEKRNLVFFYGQIPQERINKIQGILNSLYYCTQKPSVYTHEMINDSIGELEQENSEGKSPDVDDLLQELIDSDKENKKEKPVKVPPTIWSWYKNGQQNDKVNTHIFSLGQGQNKLYTFVLPYALNRSDGIQKKFSQNRVSVYSMLSFLSSLAGVKGSFYYLSTPKLTDEINKENFFYYKDKRKEDSLKEYELLTEVAWKLINPQSVSGRTFMDRQENAFKKRLKLARDLENLPLITISKIYRELLGDNKGSNYNNLSNIWNRKVSSPNLFPLIKISNKIRKEVDFMGQKIDTQKLKAFTEDLFSQLVLISGVFPKNFHKAPTEFEKYPRLLIKKILKYDAEEGKDVLAGYREWSTKILHSAKGFYDKDKKKIAEITEEIKKSVVKNEKVLSKKSNLLYLKRSLFGWITEFLYPLYSLVEEINLNIEIYKEDEINQVKDSDKLNKIKQKFEDMNYDFEKNFEIAKEVLLNNTSYYKKSKK</sequence>
<organism evidence="1 2">
    <name type="scientific">Orenia metallireducens</name>
    <dbReference type="NCBI Taxonomy" id="1413210"/>
    <lineage>
        <taxon>Bacteria</taxon>
        <taxon>Bacillati</taxon>
        <taxon>Bacillota</taxon>
        <taxon>Clostridia</taxon>
        <taxon>Halanaerobiales</taxon>
        <taxon>Halobacteroidaceae</taxon>
        <taxon>Orenia</taxon>
    </lineage>
</organism>
<dbReference type="Proteomes" id="UP000219573">
    <property type="component" value="Unassembled WGS sequence"/>
</dbReference>